<accession>A0A497EN50</accession>
<evidence type="ECO:0000259" key="2">
    <source>
        <dbReference type="PROSITE" id="PS51464"/>
    </source>
</evidence>
<sequence>MEPDKIVCARKESPLVIGIGENAMFCASDIPALLPFTNKVVVLHDGEIAVITRNDLRVKSVEGYERAPEFLVINWPPELAEKGGYPHFMLKEIVEQPLAMRNTLRISETYLKLMASIIDNADHLILTGSGTSYHACLAGTYMLSYLAKKPSRALISSELPDTLGDSIGEGSIVLAISQSGETADTLSAIRYVKERGSKVLGITNVIGSSITRLSEVYVCTQAGPEIGVAATKTFTTQLITLALLSCHTGLINGSLTRSEFNHLMGLLEEIPRHAEQVIEVSQKSLAGIVKRYSKYSNFYFLGRGVSVPTALEGALKLKEISYVHAEGYPAGESKHGPIALIDDSFPCVFIAPPDRTRSKIIGNVMEMKARGSKIFSVIGDGDEELKSLSDDVITMPNGIPEAFTPILYVIPLQLFAYQLSVELGRDPDKPRNLAKSVTVM</sequence>
<dbReference type="FunFam" id="3.40.50.10490:FF:000001">
    <property type="entry name" value="Glutamine--fructose-6-phosphate aminotransferase [isomerizing]"/>
    <property type="match status" value="1"/>
</dbReference>
<dbReference type="Proteomes" id="UP000272051">
    <property type="component" value="Unassembled WGS sequence"/>
</dbReference>
<evidence type="ECO:0000313" key="3">
    <source>
        <dbReference type="EMBL" id="RLE48823.1"/>
    </source>
</evidence>
<dbReference type="GO" id="GO:0097367">
    <property type="term" value="F:carbohydrate derivative binding"/>
    <property type="evidence" value="ECO:0007669"/>
    <property type="project" value="InterPro"/>
</dbReference>
<dbReference type="InterPro" id="IPR035490">
    <property type="entry name" value="GlmS/FrlB_SIS"/>
</dbReference>
<dbReference type="InterPro" id="IPR001347">
    <property type="entry name" value="SIS_dom"/>
</dbReference>
<dbReference type="PANTHER" id="PTHR10937">
    <property type="entry name" value="GLUCOSAMINE--FRUCTOSE-6-PHOSPHATE AMINOTRANSFERASE, ISOMERIZING"/>
    <property type="match status" value="1"/>
</dbReference>
<dbReference type="EC" id="2.6.1.16" evidence="3"/>
<dbReference type="NCBIfam" id="TIGR01135">
    <property type="entry name" value="glmS"/>
    <property type="match status" value="1"/>
</dbReference>
<proteinExistence type="predicted"/>
<keyword evidence="1" id="KW-0677">Repeat</keyword>
<dbReference type="CDD" id="cd05009">
    <property type="entry name" value="SIS_GlmS_GlmD_2"/>
    <property type="match status" value="1"/>
</dbReference>
<dbReference type="GO" id="GO:0006047">
    <property type="term" value="P:UDP-N-acetylglucosamine metabolic process"/>
    <property type="evidence" value="ECO:0007669"/>
    <property type="project" value="TreeGrafter"/>
</dbReference>
<keyword evidence="3" id="KW-0808">Transferase</keyword>
<reference evidence="3 4" key="1">
    <citation type="submission" date="2018-06" db="EMBL/GenBank/DDBJ databases">
        <title>Extensive metabolic versatility and redundancy in microbially diverse, dynamic hydrothermal sediments.</title>
        <authorList>
            <person name="Dombrowski N."/>
            <person name="Teske A."/>
            <person name="Baker B.J."/>
        </authorList>
    </citation>
    <scope>NUCLEOTIDE SEQUENCE [LARGE SCALE GENOMIC DNA]</scope>
    <source>
        <strain evidence="3">B34_G17</strain>
    </source>
</reference>
<evidence type="ECO:0000256" key="1">
    <source>
        <dbReference type="ARBA" id="ARBA00022737"/>
    </source>
</evidence>
<dbReference type="InterPro" id="IPR046348">
    <property type="entry name" value="SIS_dom_sf"/>
</dbReference>
<organism evidence="3 4">
    <name type="scientific">Thermoproteota archaeon</name>
    <dbReference type="NCBI Taxonomy" id="2056631"/>
    <lineage>
        <taxon>Archaea</taxon>
        <taxon>Thermoproteota</taxon>
    </lineage>
</organism>
<keyword evidence="3" id="KW-0032">Aminotransferase</keyword>
<dbReference type="InterPro" id="IPR005855">
    <property type="entry name" value="GFAT"/>
</dbReference>
<dbReference type="GO" id="GO:0006487">
    <property type="term" value="P:protein N-linked glycosylation"/>
    <property type="evidence" value="ECO:0007669"/>
    <property type="project" value="TreeGrafter"/>
</dbReference>
<gene>
    <name evidence="3" type="primary">glmS</name>
    <name evidence="3" type="ORF">DRJ33_08715</name>
</gene>
<protein>
    <submittedName>
        <fullName evidence="3">Glutamine--fructose-6-phosphate transaminase (Isomerizing)</fullName>
        <ecNumber evidence="3">2.6.1.16</ecNumber>
    </submittedName>
</protein>
<dbReference type="PANTHER" id="PTHR10937:SF0">
    <property type="entry name" value="GLUTAMINE--FRUCTOSE-6-PHOSPHATE TRANSAMINASE (ISOMERIZING)"/>
    <property type="match status" value="1"/>
</dbReference>
<dbReference type="GO" id="GO:0006002">
    <property type="term" value="P:fructose 6-phosphate metabolic process"/>
    <property type="evidence" value="ECO:0007669"/>
    <property type="project" value="TreeGrafter"/>
</dbReference>
<dbReference type="NCBIfam" id="NF001484">
    <property type="entry name" value="PRK00331.1"/>
    <property type="match status" value="1"/>
</dbReference>
<dbReference type="Pfam" id="PF01380">
    <property type="entry name" value="SIS"/>
    <property type="match status" value="2"/>
</dbReference>
<dbReference type="AlphaFoldDB" id="A0A497EN50"/>
<dbReference type="CDD" id="cd05008">
    <property type="entry name" value="SIS_GlmS_GlmD_1"/>
    <property type="match status" value="1"/>
</dbReference>
<feature type="domain" description="SIS" evidence="2">
    <location>
        <begin position="114"/>
        <end position="254"/>
    </location>
</feature>
<dbReference type="InterPro" id="IPR035466">
    <property type="entry name" value="GlmS/AgaS_SIS"/>
</dbReference>
<dbReference type="Gene3D" id="3.40.50.10490">
    <property type="entry name" value="Glucose-6-phosphate isomerase like protein, domain 1"/>
    <property type="match status" value="2"/>
</dbReference>
<dbReference type="SUPFAM" id="SSF53697">
    <property type="entry name" value="SIS domain"/>
    <property type="match status" value="1"/>
</dbReference>
<dbReference type="InterPro" id="IPR029055">
    <property type="entry name" value="Ntn_hydrolases_N"/>
</dbReference>
<dbReference type="SUPFAM" id="SSF56235">
    <property type="entry name" value="N-terminal nucleophile aminohydrolases (Ntn hydrolases)"/>
    <property type="match status" value="1"/>
</dbReference>
<dbReference type="PROSITE" id="PS51464">
    <property type="entry name" value="SIS"/>
    <property type="match status" value="2"/>
</dbReference>
<name>A0A497EN50_9CREN</name>
<feature type="domain" description="SIS" evidence="2">
    <location>
        <begin position="288"/>
        <end position="430"/>
    </location>
</feature>
<dbReference type="Gene3D" id="3.60.20.10">
    <property type="entry name" value="Glutamine Phosphoribosylpyrophosphate, subunit 1, domain 1"/>
    <property type="match status" value="1"/>
</dbReference>
<comment type="caution">
    <text evidence="3">The sequence shown here is derived from an EMBL/GenBank/DDBJ whole genome shotgun (WGS) entry which is preliminary data.</text>
</comment>
<dbReference type="EMBL" id="QMQX01000236">
    <property type="protein sequence ID" value="RLE48823.1"/>
    <property type="molecule type" value="Genomic_DNA"/>
</dbReference>
<dbReference type="GO" id="GO:0004360">
    <property type="term" value="F:glutamine-fructose-6-phosphate transaminase (isomerizing) activity"/>
    <property type="evidence" value="ECO:0007669"/>
    <property type="project" value="UniProtKB-EC"/>
</dbReference>
<evidence type="ECO:0000313" key="4">
    <source>
        <dbReference type="Proteomes" id="UP000272051"/>
    </source>
</evidence>